<dbReference type="Proteomes" id="UP000225706">
    <property type="component" value="Unassembled WGS sequence"/>
</dbReference>
<gene>
    <name evidence="1" type="ORF">AWC38_SpisGene15570</name>
</gene>
<dbReference type="AlphaFoldDB" id="A0A2B4RT50"/>
<comment type="caution">
    <text evidence="1">The sequence shown here is derived from an EMBL/GenBank/DDBJ whole genome shotgun (WGS) entry which is preliminary data.</text>
</comment>
<dbReference type="Gene3D" id="3.90.175.10">
    <property type="entry name" value="Diphtheria Toxin, domain 1"/>
    <property type="match status" value="1"/>
</dbReference>
<evidence type="ECO:0000313" key="1">
    <source>
        <dbReference type="EMBL" id="PFX19999.1"/>
    </source>
</evidence>
<evidence type="ECO:0008006" key="3">
    <source>
        <dbReference type="Google" id="ProtNLM"/>
    </source>
</evidence>
<proteinExistence type="predicted"/>
<organism evidence="1 2">
    <name type="scientific">Stylophora pistillata</name>
    <name type="common">Smooth cauliflower coral</name>
    <dbReference type="NCBI Taxonomy" id="50429"/>
    <lineage>
        <taxon>Eukaryota</taxon>
        <taxon>Metazoa</taxon>
        <taxon>Cnidaria</taxon>
        <taxon>Anthozoa</taxon>
        <taxon>Hexacorallia</taxon>
        <taxon>Scleractinia</taxon>
        <taxon>Astrocoeniina</taxon>
        <taxon>Pocilloporidae</taxon>
        <taxon>Stylophora</taxon>
    </lineage>
</organism>
<evidence type="ECO:0000313" key="2">
    <source>
        <dbReference type="Proteomes" id="UP000225706"/>
    </source>
</evidence>
<reference evidence="2" key="1">
    <citation type="journal article" date="2017" name="bioRxiv">
        <title>Comparative analysis of the genomes of Stylophora pistillata and Acropora digitifera provides evidence for extensive differences between species of corals.</title>
        <authorList>
            <person name="Voolstra C.R."/>
            <person name="Li Y."/>
            <person name="Liew Y.J."/>
            <person name="Baumgarten S."/>
            <person name="Zoccola D."/>
            <person name="Flot J.-F."/>
            <person name="Tambutte S."/>
            <person name="Allemand D."/>
            <person name="Aranda M."/>
        </authorList>
    </citation>
    <scope>NUCLEOTIDE SEQUENCE [LARGE SCALE GENOMIC DNA]</scope>
</reference>
<sequence>MVTTIRIDNQGREAFKRSVVDKTVDLPTSNDHFQVFYHGTNHASAENITECGIKLEGKSRRGLDFSDGNGFYVGDNFIDSLDQASLTDGYGEAVIVYRVDARQLWEEMNGLDLRNNLEEWRRVVTEYRKSNLARRGRGESPDYDYRGKLAKFDFITGPWSKLRDRRILESLISVHPV</sequence>
<dbReference type="EMBL" id="LSMT01000335">
    <property type="protein sequence ID" value="PFX19999.1"/>
    <property type="molecule type" value="Genomic_DNA"/>
</dbReference>
<accession>A0A2B4RT50</accession>
<keyword evidence="2" id="KW-1185">Reference proteome</keyword>
<protein>
    <recommendedName>
        <fullName evidence="3">PARP catalytic domain-containing protein</fullName>
    </recommendedName>
</protein>
<dbReference type="OrthoDB" id="2326767at2759"/>
<name>A0A2B4RT50_STYPI</name>